<evidence type="ECO:0000259" key="1">
    <source>
        <dbReference type="PROSITE" id="PS51462"/>
    </source>
</evidence>
<comment type="caution">
    <text evidence="2">The sequence shown here is derived from an EMBL/GenBank/DDBJ whole genome shotgun (WGS) entry which is preliminary data.</text>
</comment>
<dbReference type="PANTHER" id="PTHR43736">
    <property type="entry name" value="ADP-RIBOSE PYROPHOSPHATASE"/>
    <property type="match status" value="1"/>
</dbReference>
<dbReference type="PANTHER" id="PTHR43736:SF1">
    <property type="entry name" value="DIHYDRONEOPTERIN TRIPHOSPHATE DIPHOSPHATASE"/>
    <property type="match status" value="1"/>
</dbReference>
<dbReference type="AlphaFoldDB" id="A0A2H0KFM4"/>
<dbReference type="Proteomes" id="UP000231371">
    <property type="component" value="Unassembled WGS sequence"/>
</dbReference>
<protein>
    <recommendedName>
        <fullName evidence="1">Nudix hydrolase domain-containing protein</fullName>
    </recommendedName>
</protein>
<gene>
    <name evidence="2" type="ORF">COV89_02515</name>
</gene>
<evidence type="ECO:0000313" key="2">
    <source>
        <dbReference type="EMBL" id="PIQ70049.1"/>
    </source>
</evidence>
<dbReference type="SUPFAM" id="SSF55811">
    <property type="entry name" value="Nudix"/>
    <property type="match status" value="1"/>
</dbReference>
<feature type="domain" description="Nudix hydrolase" evidence="1">
    <location>
        <begin position="11"/>
        <end position="142"/>
    </location>
</feature>
<organism evidence="2 3">
    <name type="scientific">Candidatus Shapirobacteria bacterium CG11_big_fil_rev_8_21_14_0_20_40_12</name>
    <dbReference type="NCBI Taxonomy" id="1974889"/>
    <lineage>
        <taxon>Bacteria</taxon>
        <taxon>Candidatus Shapironibacteriota</taxon>
    </lineage>
</organism>
<dbReference type="InterPro" id="IPR015797">
    <property type="entry name" value="NUDIX_hydrolase-like_dom_sf"/>
</dbReference>
<dbReference type="Pfam" id="PF00293">
    <property type="entry name" value="NUDIX"/>
    <property type="match status" value="1"/>
</dbReference>
<sequence length="146" mass="17279">MKEYRATPKYPFHTSCGGVIIKKGKILLLHRFITEKWPYDSWHLPKGTKLVGETNKQTVERECLEETGYEVKVLRKIGSLKSDYNLNDDTVAHKITHYYLCRPAKRKTKEIIEHDEIKWVEISLAKKLLADFKLWEHEEKILQKLL</sequence>
<proteinExistence type="predicted"/>
<dbReference type="CDD" id="cd02883">
    <property type="entry name" value="NUDIX_Hydrolase"/>
    <property type="match status" value="1"/>
</dbReference>
<reference evidence="2 3" key="1">
    <citation type="submission" date="2017-09" db="EMBL/GenBank/DDBJ databases">
        <title>Depth-based differentiation of microbial function through sediment-hosted aquifers and enrichment of novel symbionts in the deep terrestrial subsurface.</title>
        <authorList>
            <person name="Probst A.J."/>
            <person name="Ladd B."/>
            <person name="Jarett J.K."/>
            <person name="Geller-Mcgrath D.E."/>
            <person name="Sieber C.M."/>
            <person name="Emerson J.B."/>
            <person name="Anantharaman K."/>
            <person name="Thomas B.C."/>
            <person name="Malmstrom R."/>
            <person name="Stieglmeier M."/>
            <person name="Klingl A."/>
            <person name="Woyke T."/>
            <person name="Ryan C.M."/>
            <person name="Banfield J.F."/>
        </authorList>
    </citation>
    <scope>NUCLEOTIDE SEQUENCE [LARGE SCALE GENOMIC DNA]</scope>
    <source>
        <strain evidence="2">CG11_big_fil_rev_8_21_14_0_20_40_12</strain>
    </source>
</reference>
<dbReference type="EMBL" id="PCVI01000041">
    <property type="protein sequence ID" value="PIQ70049.1"/>
    <property type="molecule type" value="Genomic_DNA"/>
</dbReference>
<accession>A0A2H0KFM4</accession>
<dbReference type="PROSITE" id="PS51462">
    <property type="entry name" value="NUDIX"/>
    <property type="match status" value="1"/>
</dbReference>
<dbReference type="InterPro" id="IPR000086">
    <property type="entry name" value="NUDIX_hydrolase_dom"/>
</dbReference>
<name>A0A2H0KFM4_9BACT</name>
<dbReference type="Gene3D" id="3.90.79.10">
    <property type="entry name" value="Nucleoside Triphosphate Pyrophosphohydrolase"/>
    <property type="match status" value="1"/>
</dbReference>
<evidence type="ECO:0000313" key="3">
    <source>
        <dbReference type="Proteomes" id="UP000231371"/>
    </source>
</evidence>